<sequence>MTPVEDPAIVFASAQLILLYLGTAAVALARPRHALLAKDLVTWQAMVGRHILEDIVERVAQTTKDDRVSQEIAPHTVTPCEIAVCRSTINAGSDRWPVRLQTRVRWSSALRLNRDSSLKMTRLQSVTPKLPEVGKIQSTMMWGHKRLSGRRLLKPKSSPYGFS</sequence>
<name>A0A8X6SYK6_TRICX</name>
<dbReference type="Proteomes" id="UP000887159">
    <property type="component" value="Unassembled WGS sequence"/>
</dbReference>
<dbReference type="AlphaFoldDB" id="A0A8X6SYK6"/>
<dbReference type="EMBL" id="BMAU01021340">
    <property type="protein sequence ID" value="GFY16701.1"/>
    <property type="molecule type" value="Genomic_DNA"/>
</dbReference>
<proteinExistence type="predicted"/>
<gene>
    <name evidence="1" type="ORF">TNCV_2788231</name>
</gene>
<protein>
    <submittedName>
        <fullName evidence="1">Uncharacterized protein</fullName>
    </submittedName>
</protein>
<organism evidence="1 2">
    <name type="scientific">Trichonephila clavipes</name>
    <name type="common">Golden silk orbweaver</name>
    <name type="synonym">Nephila clavipes</name>
    <dbReference type="NCBI Taxonomy" id="2585209"/>
    <lineage>
        <taxon>Eukaryota</taxon>
        <taxon>Metazoa</taxon>
        <taxon>Ecdysozoa</taxon>
        <taxon>Arthropoda</taxon>
        <taxon>Chelicerata</taxon>
        <taxon>Arachnida</taxon>
        <taxon>Araneae</taxon>
        <taxon>Araneomorphae</taxon>
        <taxon>Entelegynae</taxon>
        <taxon>Araneoidea</taxon>
        <taxon>Nephilidae</taxon>
        <taxon>Trichonephila</taxon>
    </lineage>
</organism>
<accession>A0A8X6SYK6</accession>
<evidence type="ECO:0000313" key="2">
    <source>
        <dbReference type="Proteomes" id="UP000887159"/>
    </source>
</evidence>
<comment type="caution">
    <text evidence="1">The sequence shown here is derived from an EMBL/GenBank/DDBJ whole genome shotgun (WGS) entry which is preliminary data.</text>
</comment>
<evidence type="ECO:0000313" key="1">
    <source>
        <dbReference type="EMBL" id="GFY16701.1"/>
    </source>
</evidence>
<reference evidence="1" key="1">
    <citation type="submission" date="2020-08" db="EMBL/GenBank/DDBJ databases">
        <title>Multicomponent nature underlies the extraordinary mechanical properties of spider dragline silk.</title>
        <authorList>
            <person name="Kono N."/>
            <person name="Nakamura H."/>
            <person name="Mori M."/>
            <person name="Yoshida Y."/>
            <person name="Ohtoshi R."/>
            <person name="Malay A.D."/>
            <person name="Moran D.A.P."/>
            <person name="Tomita M."/>
            <person name="Numata K."/>
            <person name="Arakawa K."/>
        </authorList>
    </citation>
    <scope>NUCLEOTIDE SEQUENCE</scope>
</reference>
<keyword evidence="2" id="KW-1185">Reference proteome</keyword>